<dbReference type="InterPro" id="IPR010290">
    <property type="entry name" value="TM_effector"/>
</dbReference>
<keyword evidence="11" id="KW-1185">Reference proteome</keyword>
<dbReference type="Proteomes" id="UP000198282">
    <property type="component" value="Unassembled WGS sequence"/>
</dbReference>
<feature type="transmembrane region" description="Helical" evidence="8">
    <location>
        <begin position="326"/>
        <end position="347"/>
    </location>
</feature>
<name>A0A239LQ17_9ACTN</name>
<keyword evidence="5 8" id="KW-1133">Transmembrane helix</keyword>
<dbReference type="InterPro" id="IPR020846">
    <property type="entry name" value="MFS_dom"/>
</dbReference>
<gene>
    <name evidence="10" type="ORF">SAMN05216276_103434</name>
</gene>
<dbReference type="Gene3D" id="1.20.1250.20">
    <property type="entry name" value="MFS general substrate transporter like domains"/>
    <property type="match status" value="1"/>
</dbReference>
<evidence type="ECO:0000256" key="2">
    <source>
        <dbReference type="ARBA" id="ARBA00022448"/>
    </source>
</evidence>
<dbReference type="GO" id="GO:0022857">
    <property type="term" value="F:transmembrane transporter activity"/>
    <property type="evidence" value="ECO:0007669"/>
    <property type="project" value="InterPro"/>
</dbReference>
<organism evidence="10 11">
    <name type="scientific">Streptosporangium subroseum</name>
    <dbReference type="NCBI Taxonomy" id="106412"/>
    <lineage>
        <taxon>Bacteria</taxon>
        <taxon>Bacillati</taxon>
        <taxon>Actinomycetota</taxon>
        <taxon>Actinomycetes</taxon>
        <taxon>Streptosporangiales</taxon>
        <taxon>Streptosporangiaceae</taxon>
        <taxon>Streptosporangium</taxon>
    </lineage>
</organism>
<evidence type="ECO:0000313" key="10">
    <source>
        <dbReference type="EMBL" id="SNT31968.1"/>
    </source>
</evidence>
<reference evidence="10 11" key="1">
    <citation type="submission" date="2017-06" db="EMBL/GenBank/DDBJ databases">
        <authorList>
            <person name="Kim H.J."/>
            <person name="Triplett B.A."/>
        </authorList>
    </citation>
    <scope>NUCLEOTIDE SEQUENCE [LARGE SCALE GENOMIC DNA]</scope>
    <source>
        <strain evidence="10 11">CGMCC 4.2132</strain>
    </source>
</reference>
<feature type="transmembrane region" description="Helical" evidence="8">
    <location>
        <begin position="146"/>
        <end position="166"/>
    </location>
</feature>
<dbReference type="EMBL" id="FZOD01000034">
    <property type="protein sequence ID" value="SNT31968.1"/>
    <property type="molecule type" value="Genomic_DNA"/>
</dbReference>
<feature type="transmembrane region" description="Helical" evidence="8">
    <location>
        <begin position="384"/>
        <end position="405"/>
    </location>
</feature>
<evidence type="ECO:0000256" key="6">
    <source>
        <dbReference type="ARBA" id="ARBA00023136"/>
    </source>
</evidence>
<evidence type="ECO:0000256" key="5">
    <source>
        <dbReference type="ARBA" id="ARBA00022989"/>
    </source>
</evidence>
<feature type="compositionally biased region" description="Basic and acidic residues" evidence="7">
    <location>
        <begin position="1"/>
        <end position="35"/>
    </location>
</feature>
<dbReference type="SUPFAM" id="SSF103473">
    <property type="entry name" value="MFS general substrate transporter"/>
    <property type="match status" value="1"/>
</dbReference>
<evidence type="ECO:0000256" key="7">
    <source>
        <dbReference type="SAM" id="MobiDB-lite"/>
    </source>
</evidence>
<feature type="domain" description="Major facilitator superfamily (MFS) profile" evidence="9">
    <location>
        <begin position="112"/>
        <end position="502"/>
    </location>
</feature>
<keyword evidence="4 8" id="KW-0812">Transmembrane</keyword>
<evidence type="ECO:0000256" key="4">
    <source>
        <dbReference type="ARBA" id="ARBA00022692"/>
    </source>
</evidence>
<dbReference type="PANTHER" id="PTHR23513">
    <property type="entry name" value="INTEGRAL MEMBRANE EFFLUX PROTEIN-RELATED"/>
    <property type="match status" value="1"/>
</dbReference>
<evidence type="ECO:0000313" key="11">
    <source>
        <dbReference type="Proteomes" id="UP000198282"/>
    </source>
</evidence>
<keyword evidence="3" id="KW-1003">Cell membrane</keyword>
<accession>A0A239LQ17</accession>
<feature type="transmembrane region" description="Helical" evidence="8">
    <location>
        <begin position="262"/>
        <end position="287"/>
    </location>
</feature>
<dbReference type="PANTHER" id="PTHR23513:SF6">
    <property type="entry name" value="MAJOR FACILITATOR SUPERFAMILY ASSOCIATED DOMAIN-CONTAINING PROTEIN"/>
    <property type="match status" value="1"/>
</dbReference>
<keyword evidence="2" id="KW-0813">Transport</keyword>
<dbReference type="CDD" id="cd06173">
    <property type="entry name" value="MFS_MefA_like"/>
    <property type="match status" value="1"/>
</dbReference>
<feature type="transmembrane region" description="Helical" evidence="8">
    <location>
        <begin position="115"/>
        <end position="140"/>
    </location>
</feature>
<protein>
    <submittedName>
        <fullName evidence="10">Predicted arabinose efflux permease, MFS family</fullName>
    </submittedName>
</protein>
<dbReference type="Pfam" id="PF05977">
    <property type="entry name" value="MFS_3"/>
    <property type="match status" value="1"/>
</dbReference>
<evidence type="ECO:0000259" key="9">
    <source>
        <dbReference type="PROSITE" id="PS50850"/>
    </source>
</evidence>
<sequence length="504" mass="53598">MALDRKVEQDADDRKDDEVVRTESGDRHRDRGQHKDHTRRRPAETAIAEAPGDRRGRGTGGADQGEDRDLGLRQVVLPDQFKRVAADSPATYGLALVITMVERVLPARLGTGFRWLLASSWLTNLGDGVAAAAGPLLIATLTRDPLMISLSALVGWAPPLLFSLYAGVLSDRYNRRRIVLVANAMRALVLAALVVLMVTGTVSVVTALVALTLRSVAEVFADSATATLTPLMVSKDDLVIANARLGTGFITLNQLAGPPIGAALFGLGFTWPFAGQLLLVVAGMLLVSRLTLPPHGRQGADPKPNTVRELIAGFSWTLHHAAVRTLALTILIFNFTFGAAWSVLVLYTQEQLGLGAIGFGLMTTLGGIGGLIGTGLYGAITRKVSLGALMRIGLIIETFTHLGLALTHSPWVAGGIFLVFGAHAFIWGTTSVTVRQRAVPHELQGRVGSVNAICVYAGLVVGSLIGGVLATHFGVAAPFWFAFAGSAVFVVLLWRQLMHIAHDD</sequence>
<feature type="transmembrane region" description="Helical" evidence="8">
    <location>
        <begin position="450"/>
        <end position="469"/>
    </location>
</feature>
<keyword evidence="6 8" id="KW-0472">Membrane</keyword>
<proteinExistence type="predicted"/>
<evidence type="ECO:0000256" key="1">
    <source>
        <dbReference type="ARBA" id="ARBA00004651"/>
    </source>
</evidence>
<dbReference type="GO" id="GO:0005886">
    <property type="term" value="C:plasma membrane"/>
    <property type="evidence" value="ECO:0007669"/>
    <property type="project" value="UniProtKB-SubCell"/>
</dbReference>
<dbReference type="PROSITE" id="PS50850">
    <property type="entry name" value="MFS"/>
    <property type="match status" value="1"/>
</dbReference>
<feature type="transmembrane region" description="Helical" evidence="8">
    <location>
        <begin position="353"/>
        <end position="377"/>
    </location>
</feature>
<dbReference type="InterPro" id="IPR036259">
    <property type="entry name" value="MFS_trans_sf"/>
</dbReference>
<evidence type="ECO:0000256" key="8">
    <source>
        <dbReference type="SAM" id="Phobius"/>
    </source>
</evidence>
<comment type="subcellular location">
    <subcellularLocation>
        <location evidence="1">Cell membrane</location>
        <topology evidence="1">Multi-pass membrane protein</topology>
    </subcellularLocation>
</comment>
<dbReference type="AlphaFoldDB" id="A0A239LQ17"/>
<evidence type="ECO:0000256" key="3">
    <source>
        <dbReference type="ARBA" id="ARBA00022475"/>
    </source>
</evidence>
<feature type="transmembrane region" description="Helical" evidence="8">
    <location>
        <begin position="411"/>
        <end position="429"/>
    </location>
</feature>
<feature type="transmembrane region" description="Helical" evidence="8">
    <location>
        <begin position="187"/>
        <end position="213"/>
    </location>
</feature>
<feature type="transmembrane region" description="Helical" evidence="8">
    <location>
        <begin position="475"/>
        <end position="494"/>
    </location>
</feature>
<feature type="region of interest" description="Disordered" evidence="7">
    <location>
        <begin position="1"/>
        <end position="69"/>
    </location>
</feature>